<reference evidence="3 4" key="1">
    <citation type="submission" date="2015-09" db="EMBL/GenBank/DDBJ databases">
        <title>Sorangium comparison.</title>
        <authorList>
            <person name="Zaburannyi N."/>
            <person name="Bunk B."/>
            <person name="Overmann J."/>
            <person name="Mueller R."/>
        </authorList>
    </citation>
    <scope>NUCLEOTIDE SEQUENCE [LARGE SCALE GENOMIC DNA]</scope>
    <source>
        <strain evidence="3 4">So ce836</strain>
    </source>
</reference>
<feature type="signal peptide" evidence="1">
    <location>
        <begin position="1"/>
        <end position="17"/>
    </location>
</feature>
<evidence type="ECO:0000259" key="2">
    <source>
        <dbReference type="Pfam" id="PF03544"/>
    </source>
</evidence>
<keyword evidence="1" id="KW-0732">Signal</keyword>
<evidence type="ECO:0000256" key="1">
    <source>
        <dbReference type="SAM" id="SignalP"/>
    </source>
</evidence>
<proteinExistence type="predicted"/>
<dbReference type="InterPro" id="IPR037682">
    <property type="entry name" value="TonB_C"/>
</dbReference>
<dbReference type="EMBL" id="CP012672">
    <property type="protein sequence ID" value="AUX35114.1"/>
    <property type="molecule type" value="Genomic_DNA"/>
</dbReference>
<name>A0A4P2QX73_SORCE</name>
<organism evidence="3 4">
    <name type="scientific">Sorangium cellulosum</name>
    <name type="common">Polyangium cellulosum</name>
    <dbReference type="NCBI Taxonomy" id="56"/>
    <lineage>
        <taxon>Bacteria</taxon>
        <taxon>Pseudomonadati</taxon>
        <taxon>Myxococcota</taxon>
        <taxon>Polyangia</taxon>
        <taxon>Polyangiales</taxon>
        <taxon>Polyangiaceae</taxon>
        <taxon>Sorangium</taxon>
    </lineage>
</organism>
<dbReference type="AlphaFoldDB" id="A0A4P2QX73"/>
<sequence>MATLLLLPLWATTACEATTAATPGAAQQDEARKLPARRGTWACAFPEEADKNGIDEGTAVVRVYVELDGFPRQAMVLQDSGYGFGSAAAECAMTKRYVPSKDRYGAPIPAWTPPITVRYFKKPQPSTAR</sequence>
<gene>
    <name evidence="3" type="ORF">SOCE836_073020</name>
</gene>
<accession>A0A4P2QX73</accession>
<dbReference type="Proteomes" id="UP000295497">
    <property type="component" value="Chromosome"/>
</dbReference>
<dbReference type="Gene3D" id="3.30.1150.10">
    <property type="match status" value="1"/>
</dbReference>
<protein>
    <recommendedName>
        <fullName evidence="2">TonB C-terminal domain-containing protein</fullName>
    </recommendedName>
</protein>
<dbReference type="GO" id="GO:0055085">
    <property type="term" value="P:transmembrane transport"/>
    <property type="evidence" value="ECO:0007669"/>
    <property type="project" value="InterPro"/>
</dbReference>
<evidence type="ECO:0000313" key="3">
    <source>
        <dbReference type="EMBL" id="AUX35114.1"/>
    </source>
</evidence>
<dbReference type="Pfam" id="PF03544">
    <property type="entry name" value="TonB_C"/>
    <property type="match status" value="1"/>
</dbReference>
<feature type="domain" description="TonB C-terminal" evidence="2">
    <location>
        <begin position="44"/>
        <end position="119"/>
    </location>
</feature>
<evidence type="ECO:0000313" key="4">
    <source>
        <dbReference type="Proteomes" id="UP000295497"/>
    </source>
</evidence>
<dbReference type="SUPFAM" id="SSF74653">
    <property type="entry name" value="TolA/TonB C-terminal domain"/>
    <property type="match status" value="1"/>
</dbReference>
<feature type="chain" id="PRO_5020576931" description="TonB C-terminal domain-containing protein" evidence="1">
    <location>
        <begin position="18"/>
        <end position="129"/>
    </location>
</feature>